<dbReference type="PANTHER" id="PTHR31061:SF24">
    <property type="entry name" value="LD22376P"/>
    <property type="match status" value="1"/>
</dbReference>
<reference evidence="3 4" key="1">
    <citation type="submission" date="2020-02" db="EMBL/GenBank/DDBJ databases">
        <authorList>
            <person name="Ferguson B K."/>
        </authorList>
    </citation>
    <scope>NUCLEOTIDE SEQUENCE [LARGE SCALE GENOMIC DNA]</scope>
</reference>
<accession>A0A6H5H0Y2</accession>
<keyword evidence="2" id="KW-0812">Transmembrane</keyword>
<gene>
    <name evidence="3" type="ORF">NTEN_LOCUS15751</name>
</gene>
<dbReference type="AlphaFoldDB" id="A0A6H5H0Y2"/>
<feature type="transmembrane region" description="Helical" evidence="2">
    <location>
        <begin position="104"/>
        <end position="126"/>
    </location>
</feature>
<keyword evidence="2" id="KW-0472">Membrane</keyword>
<evidence type="ECO:0000256" key="1">
    <source>
        <dbReference type="SAM" id="MobiDB-lite"/>
    </source>
</evidence>
<dbReference type="Proteomes" id="UP000479000">
    <property type="component" value="Unassembled WGS sequence"/>
</dbReference>
<proteinExistence type="predicted"/>
<keyword evidence="2" id="KW-1133">Transmembrane helix</keyword>
<dbReference type="EMBL" id="CADCXU010023191">
    <property type="protein sequence ID" value="CAB0010742.1"/>
    <property type="molecule type" value="Genomic_DNA"/>
</dbReference>
<feature type="transmembrane region" description="Helical" evidence="2">
    <location>
        <begin position="360"/>
        <end position="377"/>
    </location>
</feature>
<feature type="transmembrane region" description="Helical" evidence="2">
    <location>
        <begin position="248"/>
        <end position="265"/>
    </location>
</feature>
<organism evidence="3 4">
    <name type="scientific">Nesidiocoris tenuis</name>
    <dbReference type="NCBI Taxonomy" id="355587"/>
    <lineage>
        <taxon>Eukaryota</taxon>
        <taxon>Metazoa</taxon>
        <taxon>Ecdysozoa</taxon>
        <taxon>Arthropoda</taxon>
        <taxon>Hexapoda</taxon>
        <taxon>Insecta</taxon>
        <taxon>Pterygota</taxon>
        <taxon>Neoptera</taxon>
        <taxon>Paraneoptera</taxon>
        <taxon>Hemiptera</taxon>
        <taxon>Heteroptera</taxon>
        <taxon>Panheteroptera</taxon>
        <taxon>Cimicomorpha</taxon>
        <taxon>Miridae</taxon>
        <taxon>Dicyphina</taxon>
        <taxon>Nesidiocoris</taxon>
    </lineage>
</organism>
<feature type="transmembrane region" description="Helical" evidence="2">
    <location>
        <begin position="133"/>
        <end position="157"/>
    </location>
</feature>
<sequence length="386" mass="43098">MTGNPPLCHGRQLLLDQACVEIYNADSSHSSKVYNVSSECFKIIFIRLGLLIITYCHLSSGLSIKFHDLTGSSSRQRSGDSSPLVPTPPVDIGKDSHRTASLDVFRGITVALMIFVNNGGGGYSIFHHSPWNGLTFADVVFPWFAWIMGVSLVLSIQSQLRNTISRPRVFVKILLRSLIIISLGIVLNSFKNNNIQRLRIPGILQRLGLAYLIVGTIEAFLMVPQNLITVLQGRAQLVSDVIYGWKQWIIMLCLVTLHTGLVLFVKIDGCPRGYLGPGGLDRNGTAFNCTGGVTGYLDRVIFGANHIYQNPTSRHVYHSTMPFDPEGRNAIFLYVGHIITHQTFPWSWSPIDHTTHSHALWMNLWSTVLWILIAVIMERCQVFITI</sequence>
<evidence type="ECO:0000313" key="4">
    <source>
        <dbReference type="Proteomes" id="UP000479000"/>
    </source>
</evidence>
<feature type="transmembrane region" description="Helical" evidence="2">
    <location>
        <begin position="169"/>
        <end position="187"/>
    </location>
</feature>
<dbReference type="PANTHER" id="PTHR31061">
    <property type="entry name" value="LD22376P"/>
    <property type="match status" value="1"/>
</dbReference>
<dbReference type="OrthoDB" id="2149840at2759"/>
<keyword evidence="4" id="KW-1185">Reference proteome</keyword>
<feature type="compositionally biased region" description="Low complexity" evidence="1">
    <location>
        <begin position="73"/>
        <end position="82"/>
    </location>
</feature>
<feature type="transmembrane region" description="Helical" evidence="2">
    <location>
        <begin position="208"/>
        <end position="228"/>
    </location>
</feature>
<feature type="transmembrane region" description="Helical" evidence="2">
    <location>
        <begin position="44"/>
        <end position="64"/>
    </location>
</feature>
<feature type="region of interest" description="Disordered" evidence="1">
    <location>
        <begin position="73"/>
        <end position="93"/>
    </location>
</feature>
<evidence type="ECO:0000313" key="3">
    <source>
        <dbReference type="EMBL" id="CAB0010742.1"/>
    </source>
</evidence>
<evidence type="ECO:0000256" key="2">
    <source>
        <dbReference type="SAM" id="Phobius"/>
    </source>
</evidence>
<protein>
    <submittedName>
        <fullName evidence="3">Uncharacterized protein</fullName>
    </submittedName>
</protein>
<name>A0A6H5H0Y2_9HEMI</name>